<dbReference type="InterPro" id="IPR008972">
    <property type="entry name" value="Cupredoxin"/>
</dbReference>
<proteinExistence type="predicted"/>
<evidence type="ECO:0000313" key="1">
    <source>
        <dbReference type="EMBL" id="CAF2051560.1"/>
    </source>
</evidence>
<dbReference type="EMBL" id="CAJOBI010007109">
    <property type="protein sequence ID" value="CAF4077705.1"/>
    <property type="molecule type" value="Genomic_DNA"/>
</dbReference>
<evidence type="ECO:0000313" key="6">
    <source>
        <dbReference type="EMBL" id="CAF4077705.1"/>
    </source>
</evidence>
<dbReference type="Proteomes" id="UP000676336">
    <property type="component" value="Unassembled WGS sequence"/>
</dbReference>
<organism evidence="2 7">
    <name type="scientific">Rotaria magnacalcarata</name>
    <dbReference type="NCBI Taxonomy" id="392030"/>
    <lineage>
        <taxon>Eukaryota</taxon>
        <taxon>Metazoa</taxon>
        <taxon>Spiralia</taxon>
        <taxon>Gnathifera</taxon>
        <taxon>Rotifera</taxon>
        <taxon>Eurotatoria</taxon>
        <taxon>Bdelloidea</taxon>
        <taxon>Philodinida</taxon>
        <taxon>Philodinidae</taxon>
        <taxon>Rotaria</taxon>
    </lineage>
</organism>
<dbReference type="EMBL" id="CAJOBG010000863">
    <property type="protein sequence ID" value="CAF3867525.1"/>
    <property type="molecule type" value="Genomic_DNA"/>
</dbReference>
<dbReference type="EMBL" id="CAJNRE010005940">
    <property type="protein sequence ID" value="CAF2051560.1"/>
    <property type="molecule type" value="Genomic_DNA"/>
</dbReference>
<comment type="caution">
    <text evidence="2">The sequence shown here is derived from an EMBL/GenBank/DDBJ whole genome shotgun (WGS) entry which is preliminary data.</text>
</comment>
<dbReference type="Proteomes" id="UP000663842">
    <property type="component" value="Unassembled WGS sequence"/>
</dbReference>
<dbReference type="Proteomes" id="UP000663824">
    <property type="component" value="Unassembled WGS sequence"/>
</dbReference>
<keyword evidence="8" id="KW-1185">Reference proteome</keyword>
<reference evidence="2" key="1">
    <citation type="submission" date="2021-02" db="EMBL/GenBank/DDBJ databases">
        <authorList>
            <person name="Nowell W R."/>
        </authorList>
    </citation>
    <scope>NUCLEOTIDE SEQUENCE</scope>
</reference>
<gene>
    <name evidence="1" type="ORF">MBJ925_LOCUS13136</name>
    <name evidence="5" type="ORF">OVN521_LOCUS7736</name>
    <name evidence="6" type="ORF">SMN809_LOCUS16121</name>
    <name evidence="4" type="ORF">UXM345_LOCUS4081</name>
    <name evidence="2" type="ORF">WKI299_LOCUS22793</name>
    <name evidence="3" type="ORF">XDN619_LOCUS23406</name>
</gene>
<accession>A0A816UPG9</accession>
<evidence type="ECO:0000313" key="5">
    <source>
        <dbReference type="EMBL" id="CAF3867525.1"/>
    </source>
</evidence>
<dbReference type="Proteomes" id="UP000663866">
    <property type="component" value="Unassembled WGS sequence"/>
</dbReference>
<evidence type="ECO:0000313" key="3">
    <source>
        <dbReference type="EMBL" id="CAF2124305.1"/>
    </source>
</evidence>
<evidence type="ECO:0000313" key="4">
    <source>
        <dbReference type="EMBL" id="CAF3788486.1"/>
    </source>
</evidence>
<evidence type="ECO:0000313" key="8">
    <source>
        <dbReference type="Proteomes" id="UP000663866"/>
    </source>
</evidence>
<dbReference type="EMBL" id="CAJOBF010000274">
    <property type="protein sequence ID" value="CAF3788486.1"/>
    <property type="molecule type" value="Genomic_DNA"/>
</dbReference>
<dbReference type="Proteomes" id="UP000663887">
    <property type="component" value="Unassembled WGS sequence"/>
</dbReference>
<evidence type="ECO:0000313" key="2">
    <source>
        <dbReference type="EMBL" id="CAF2113755.1"/>
    </source>
</evidence>
<dbReference type="Proteomes" id="UP000663856">
    <property type="component" value="Unassembled WGS sequence"/>
</dbReference>
<dbReference type="EMBL" id="CAJNRF010009792">
    <property type="protein sequence ID" value="CAF2113755.1"/>
    <property type="molecule type" value="Genomic_DNA"/>
</dbReference>
<dbReference type="SUPFAM" id="SSF49503">
    <property type="entry name" value="Cupredoxins"/>
    <property type="match status" value="1"/>
</dbReference>
<dbReference type="EMBL" id="CAJNRG010010632">
    <property type="protein sequence ID" value="CAF2124305.1"/>
    <property type="molecule type" value="Genomic_DNA"/>
</dbReference>
<protein>
    <submittedName>
        <fullName evidence="2">Uncharacterized protein</fullName>
    </submittedName>
</protein>
<evidence type="ECO:0000313" key="7">
    <source>
        <dbReference type="Proteomes" id="UP000663856"/>
    </source>
</evidence>
<dbReference type="AlphaFoldDB" id="A0A816UPG9"/>
<name>A0A816UPG9_9BILA</name>
<sequence>MIRLSGLFYVVLAVALFYSISANVVIYTVTFDRCIHNSTCPQGNPTKFNSTFTLNGTLSPIVTLNVGDKLQFNLATTVVIHPLTICKNSPVPKFCQGVRGKDELNKPITKAGETTFVTFTTIGSYYYGCLFHPGMGALINVTSSTAVRSSPSNVNTGTGHK</sequence>
<dbReference type="Gene3D" id="2.60.40.420">
    <property type="entry name" value="Cupredoxins - blue copper proteins"/>
    <property type="match status" value="1"/>
</dbReference>